<name>A0A9P7B0E5_9HELO</name>
<proteinExistence type="predicted"/>
<gene>
    <name evidence="1" type="ORF">D0Z07_1381</name>
</gene>
<dbReference type="SUPFAM" id="SSF56784">
    <property type="entry name" value="HAD-like"/>
    <property type="match status" value="2"/>
</dbReference>
<dbReference type="PANTHER" id="PTHR19288">
    <property type="entry name" value="4-NITROPHENYLPHOSPHATASE-RELATED"/>
    <property type="match status" value="1"/>
</dbReference>
<dbReference type="PANTHER" id="PTHR19288:SF93">
    <property type="entry name" value="FI11325P-RELATED"/>
    <property type="match status" value="1"/>
</dbReference>
<dbReference type="AlphaFoldDB" id="A0A9P7B0E5"/>
<dbReference type="Proteomes" id="UP000785200">
    <property type="component" value="Unassembled WGS sequence"/>
</dbReference>
<dbReference type="Pfam" id="PF13242">
    <property type="entry name" value="Hydrolase_like"/>
    <property type="match status" value="1"/>
</dbReference>
<protein>
    <submittedName>
        <fullName evidence="1">CDP-alcohol phosphatidyltransferase class-I family</fullName>
    </submittedName>
</protein>
<accession>A0A9P7B0E5</accession>
<dbReference type="Gene3D" id="3.40.50.1000">
    <property type="entry name" value="HAD superfamily/HAD-like"/>
    <property type="match status" value="2"/>
</dbReference>
<evidence type="ECO:0000313" key="1">
    <source>
        <dbReference type="EMBL" id="KAG0652095.1"/>
    </source>
</evidence>
<dbReference type="InterPro" id="IPR023214">
    <property type="entry name" value="HAD_sf"/>
</dbReference>
<reference evidence="1" key="1">
    <citation type="submission" date="2019-07" db="EMBL/GenBank/DDBJ databases">
        <title>Hyphodiscus hymeniophilus genome sequencing and assembly.</title>
        <authorList>
            <person name="Kramer G."/>
            <person name="Nodwell J."/>
        </authorList>
    </citation>
    <scope>NUCLEOTIDE SEQUENCE</scope>
    <source>
        <strain evidence="1">ATCC 34498</strain>
    </source>
</reference>
<dbReference type="GO" id="GO:0016791">
    <property type="term" value="F:phosphatase activity"/>
    <property type="evidence" value="ECO:0007669"/>
    <property type="project" value="TreeGrafter"/>
</dbReference>
<organism evidence="1 2">
    <name type="scientific">Hyphodiscus hymeniophilus</name>
    <dbReference type="NCBI Taxonomy" id="353542"/>
    <lineage>
        <taxon>Eukaryota</taxon>
        <taxon>Fungi</taxon>
        <taxon>Dikarya</taxon>
        <taxon>Ascomycota</taxon>
        <taxon>Pezizomycotina</taxon>
        <taxon>Leotiomycetes</taxon>
        <taxon>Helotiales</taxon>
        <taxon>Hyphodiscaceae</taxon>
        <taxon>Hyphodiscus</taxon>
    </lineage>
</organism>
<keyword evidence="2" id="KW-1185">Reference proteome</keyword>
<dbReference type="NCBIfam" id="TIGR01460">
    <property type="entry name" value="HAD-SF-IIA"/>
    <property type="match status" value="1"/>
</dbReference>
<dbReference type="InterPro" id="IPR036412">
    <property type="entry name" value="HAD-like_sf"/>
</dbReference>
<dbReference type="InterPro" id="IPR006357">
    <property type="entry name" value="HAD-SF_hydro_IIA"/>
</dbReference>
<dbReference type="OrthoDB" id="3547020at2759"/>
<comment type="caution">
    <text evidence="1">The sequence shown here is derived from an EMBL/GenBank/DDBJ whole genome shotgun (WGS) entry which is preliminary data.</text>
</comment>
<dbReference type="GO" id="GO:0005737">
    <property type="term" value="C:cytoplasm"/>
    <property type="evidence" value="ECO:0007669"/>
    <property type="project" value="TreeGrafter"/>
</dbReference>
<dbReference type="Pfam" id="PF13344">
    <property type="entry name" value="Hydrolase_6"/>
    <property type="match status" value="1"/>
</dbReference>
<dbReference type="EMBL" id="VNKQ01000003">
    <property type="protein sequence ID" value="KAG0652095.1"/>
    <property type="molecule type" value="Genomic_DNA"/>
</dbReference>
<evidence type="ECO:0000313" key="2">
    <source>
        <dbReference type="Proteomes" id="UP000785200"/>
    </source>
</evidence>
<sequence length="424" mass="47495">MSQPQSISRSKSLPQLRKRRIAFAFDIDGVIHTKGNVHPNARGTIGYLQQRGIPFIFLTNAGLRTEQARAEYIKQMLGLELKTSQFVQVHTPFLDLLPAYADKTVLAIGYRGDHIRDLAHAQGFEHVITPADLTVAYRDHYPRYCHFGHVPISEADRHYARPLPQNPPELRIHAILVYCEPDDPAWANCAFLIIDLLLSRHGRPGTRSELNDTPALPNRGYLQDHPPALHFCNLDPLPTSRDPDSQKLKPGAKPAMVRAMVAANPSHVQKRPYLWSHLKPQHQDLSFQILVEETFSALTGGASTNTLGMGKPFEVTFSYAERRLRKLAHDHDLAMRASDPVSLPREPLQTVYMIGDTADTDILGANTFRSRHGIEWKSVLVETGVYRRGEVPDFPPTAVQRGVGEAVEWALTESGNLEEADLTI</sequence>